<keyword evidence="1 2" id="KW-0238">DNA-binding</keyword>
<dbReference type="EMBL" id="LAIU01000002">
    <property type="protein sequence ID" value="KKB25758.1"/>
    <property type="molecule type" value="Genomic_DNA"/>
</dbReference>
<dbReference type="InterPro" id="IPR050624">
    <property type="entry name" value="HTH-type_Tx_Regulator"/>
</dbReference>
<name>A0AAJ0JPS3_STACA</name>
<dbReference type="Gene3D" id="1.10.357.10">
    <property type="entry name" value="Tetracycline Repressor, domain 2"/>
    <property type="match status" value="1"/>
</dbReference>
<dbReference type="Proteomes" id="UP000033530">
    <property type="component" value="Unassembled WGS sequence"/>
</dbReference>
<dbReference type="SUPFAM" id="SSF46689">
    <property type="entry name" value="Homeodomain-like"/>
    <property type="match status" value="1"/>
</dbReference>
<dbReference type="RefSeq" id="WP_015901393.1">
    <property type="nucleotide sequence ID" value="NZ_BKAO01000003.1"/>
</dbReference>
<feature type="domain" description="HTH tetR-type" evidence="3">
    <location>
        <begin position="9"/>
        <end position="69"/>
    </location>
</feature>
<dbReference type="PROSITE" id="PS50977">
    <property type="entry name" value="HTH_TETR_2"/>
    <property type="match status" value="1"/>
</dbReference>
<evidence type="ECO:0000313" key="5">
    <source>
        <dbReference type="Proteomes" id="UP000033530"/>
    </source>
</evidence>
<evidence type="ECO:0000259" key="3">
    <source>
        <dbReference type="PROSITE" id="PS50977"/>
    </source>
</evidence>
<dbReference type="InterPro" id="IPR009057">
    <property type="entry name" value="Homeodomain-like_sf"/>
</dbReference>
<protein>
    <submittedName>
        <fullName evidence="4">TetR family transcriptional regulator</fullName>
    </submittedName>
</protein>
<dbReference type="GO" id="GO:0003677">
    <property type="term" value="F:DNA binding"/>
    <property type="evidence" value="ECO:0007669"/>
    <property type="project" value="UniProtKB-UniRule"/>
</dbReference>
<reference evidence="4 5" key="1">
    <citation type="submission" date="2015-03" db="EMBL/GenBank/DDBJ databases">
        <title>Draft Genome Sequence of S. carnosus subsp. utilis LTH 7013, Isolated from South Tirolean Ham.</title>
        <authorList>
            <person name="Mueller A."/>
            <person name="Huptas C."/>
            <person name="Wenning M."/>
            <person name="Weiss A."/>
            <person name="Schmidt H."/>
        </authorList>
    </citation>
    <scope>NUCLEOTIDE SEQUENCE [LARGE SCALE GENOMIC DNA]</scope>
    <source>
        <strain evidence="4 5">LTH7013</strain>
    </source>
</reference>
<dbReference type="AlphaFoldDB" id="A0AAJ0JPS3"/>
<evidence type="ECO:0000313" key="4">
    <source>
        <dbReference type="EMBL" id="KKB25758.1"/>
    </source>
</evidence>
<proteinExistence type="predicted"/>
<dbReference type="PANTHER" id="PTHR43479:SF16">
    <property type="entry name" value="HTH TETR-TYPE DOMAIN-CONTAINING PROTEIN"/>
    <property type="match status" value="1"/>
</dbReference>
<comment type="caution">
    <text evidence="4">The sequence shown here is derived from an EMBL/GenBank/DDBJ whole genome shotgun (WGS) entry which is preliminary data.</text>
</comment>
<dbReference type="GeneID" id="93794602"/>
<evidence type="ECO:0000256" key="1">
    <source>
        <dbReference type="ARBA" id="ARBA00023125"/>
    </source>
</evidence>
<dbReference type="InterPro" id="IPR001647">
    <property type="entry name" value="HTH_TetR"/>
</dbReference>
<dbReference type="PANTHER" id="PTHR43479">
    <property type="entry name" value="ACREF/ENVCD OPERON REPRESSOR-RELATED"/>
    <property type="match status" value="1"/>
</dbReference>
<organism evidence="4 5">
    <name type="scientific">Staphylococcus carnosus</name>
    <dbReference type="NCBI Taxonomy" id="1281"/>
    <lineage>
        <taxon>Bacteria</taxon>
        <taxon>Bacillati</taxon>
        <taxon>Bacillota</taxon>
        <taxon>Bacilli</taxon>
        <taxon>Bacillales</taxon>
        <taxon>Staphylococcaceae</taxon>
        <taxon>Staphylococcus</taxon>
    </lineage>
</organism>
<sequence length="191" mass="22303">MNPTDLRVIKTKRALSDSLFKLLENTMFSSITVNMICEEALVHRTTFYKHFYDKYDLLSYLLQNVTKGYFEKDLRDRIHQPFQSIATFIDFPITKISEKQKHDPKFFETGASIFIEKLRQDIEDNKDKIEVDSDVPIDLVARVFEATIQAMGEWNNVNECYPVDSDTSSKVSLEKLDEMFNKLVNIKIKDA</sequence>
<evidence type="ECO:0000256" key="2">
    <source>
        <dbReference type="PROSITE-ProRule" id="PRU00335"/>
    </source>
</evidence>
<feature type="DNA-binding region" description="H-T-H motif" evidence="2">
    <location>
        <begin position="32"/>
        <end position="51"/>
    </location>
</feature>
<accession>A0AAJ0JPS3</accession>
<gene>
    <name evidence="4" type="ORF">VV61_04030</name>
</gene>